<dbReference type="InterPro" id="IPR036388">
    <property type="entry name" value="WH-like_DNA-bd_sf"/>
</dbReference>
<evidence type="ECO:0000256" key="1">
    <source>
        <dbReference type="ARBA" id="ARBA00005820"/>
    </source>
</evidence>
<feature type="DNA-binding region" description="OmpR/PhoB-type" evidence="3">
    <location>
        <begin position="1"/>
        <end position="93"/>
    </location>
</feature>
<dbReference type="Pfam" id="PF25872">
    <property type="entry name" value="HTH_77"/>
    <property type="match status" value="1"/>
</dbReference>
<dbReference type="SUPFAM" id="SSF46894">
    <property type="entry name" value="C-terminal effector domain of the bipartite response regulators"/>
    <property type="match status" value="1"/>
</dbReference>
<reference evidence="6 7" key="1">
    <citation type="submission" date="2023-01" db="EMBL/GenBank/DDBJ databases">
        <title>Draft genome sequence of Nocardiopsis sp. RSe5-2 isolated from halophytes.</title>
        <authorList>
            <person name="Duangmal K."/>
            <person name="Chantavorakit T."/>
        </authorList>
    </citation>
    <scope>NUCLEOTIDE SEQUENCE [LARGE SCALE GENOMIC DNA]</scope>
    <source>
        <strain evidence="6 7">RSe5-2</strain>
    </source>
</reference>
<keyword evidence="7" id="KW-1185">Reference proteome</keyword>
<evidence type="ECO:0000256" key="3">
    <source>
        <dbReference type="PROSITE-ProRule" id="PRU01091"/>
    </source>
</evidence>
<dbReference type="InterPro" id="IPR058852">
    <property type="entry name" value="HTH_77"/>
</dbReference>
<dbReference type="SMART" id="SM01043">
    <property type="entry name" value="BTAD"/>
    <property type="match status" value="1"/>
</dbReference>
<dbReference type="Gene3D" id="1.10.10.10">
    <property type="entry name" value="Winged helix-like DNA-binding domain superfamily/Winged helix DNA-binding domain"/>
    <property type="match status" value="1"/>
</dbReference>
<proteinExistence type="inferred from homology"/>
<dbReference type="PANTHER" id="PTHR47691:SF3">
    <property type="entry name" value="HTH-TYPE TRANSCRIPTIONAL REGULATOR RV0890C-RELATED"/>
    <property type="match status" value="1"/>
</dbReference>
<dbReference type="SMART" id="SM00862">
    <property type="entry name" value="Trans_reg_C"/>
    <property type="match status" value="1"/>
</dbReference>
<feature type="compositionally biased region" description="Gly residues" evidence="4">
    <location>
        <begin position="267"/>
        <end position="288"/>
    </location>
</feature>
<dbReference type="CDD" id="cd15831">
    <property type="entry name" value="BTAD"/>
    <property type="match status" value="1"/>
</dbReference>
<name>A0ABT4UBN1_9ACTN</name>
<feature type="region of interest" description="Disordered" evidence="4">
    <location>
        <begin position="611"/>
        <end position="635"/>
    </location>
</feature>
<dbReference type="InterPro" id="IPR011990">
    <property type="entry name" value="TPR-like_helical_dom_sf"/>
</dbReference>
<comment type="caution">
    <text evidence="6">The sequence shown here is derived from an EMBL/GenBank/DDBJ whole genome shotgun (WGS) entry which is preliminary data.</text>
</comment>
<evidence type="ECO:0000313" key="6">
    <source>
        <dbReference type="EMBL" id="MDA2814394.1"/>
    </source>
</evidence>
<feature type="region of interest" description="Disordered" evidence="4">
    <location>
        <begin position="249"/>
        <end position="299"/>
    </location>
</feature>
<dbReference type="PROSITE" id="PS51755">
    <property type="entry name" value="OMPR_PHOB"/>
    <property type="match status" value="1"/>
</dbReference>
<dbReference type="EMBL" id="JAQFWQ010000118">
    <property type="protein sequence ID" value="MDA2814394.1"/>
    <property type="molecule type" value="Genomic_DNA"/>
</dbReference>
<dbReference type="Pfam" id="PF03704">
    <property type="entry name" value="BTAD"/>
    <property type="match status" value="1"/>
</dbReference>
<protein>
    <submittedName>
        <fullName evidence="6">BTAD domain-containing putative transcriptional regulator</fullName>
    </submittedName>
</protein>
<dbReference type="PRINTS" id="PR00364">
    <property type="entry name" value="DISEASERSIST"/>
</dbReference>
<accession>A0ABT4UBN1</accession>
<gene>
    <name evidence="6" type="ORF">O4J56_27355</name>
</gene>
<evidence type="ECO:0000256" key="2">
    <source>
        <dbReference type="ARBA" id="ARBA00023125"/>
    </source>
</evidence>
<evidence type="ECO:0000256" key="4">
    <source>
        <dbReference type="SAM" id="MobiDB-lite"/>
    </source>
</evidence>
<evidence type="ECO:0000259" key="5">
    <source>
        <dbReference type="PROSITE" id="PS51755"/>
    </source>
</evidence>
<dbReference type="Pfam" id="PF13401">
    <property type="entry name" value="AAA_22"/>
    <property type="match status" value="1"/>
</dbReference>
<dbReference type="Gene3D" id="3.40.50.300">
    <property type="entry name" value="P-loop containing nucleotide triphosphate hydrolases"/>
    <property type="match status" value="1"/>
</dbReference>
<dbReference type="InterPro" id="IPR016032">
    <property type="entry name" value="Sig_transdc_resp-reg_C-effctor"/>
</dbReference>
<feature type="compositionally biased region" description="Low complexity" evidence="4">
    <location>
        <begin position="289"/>
        <end position="299"/>
    </location>
</feature>
<feature type="domain" description="OmpR/PhoB-type" evidence="5">
    <location>
        <begin position="1"/>
        <end position="93"/>
    </location>
</feature>
<organism evidence="6 7">
    <name type="scientific">Nocardiopsis endophytica</name>
    <dbReference type="NCBI Taxonomy" id="3018445"/>
    <lineage>
        <taxon>Bacteria</taxon>
        <taxon>Bacillati</taxon>
        <taxon>Actinomycetota</taxon>
        <taxon>Actinomycetes</taxon>
        <taxon>Streptosporangiales</taxon>
        <taxon>Nocardiopsidaceae</taxon>
        <taxon>Nocardiopsis</taxon>
    </lineage>
</organism>
<dbReference type="SUPFAM" id="SSF48452">
    <property type="entry name" value="TPR-like"/>
    <property type="match status" value="1"/>
</dbReference>
<dbReference type="InterPro" id="IPR027417">
    <property type="entry name" value="P-loop_NTPase"/>
</dbReference>
<dbReference type="RefSeq" id="WP_270689782.1">
    <property type="nucleotide sequence ID" value="NZ_JAQFWQ010000118.1"/>
</dbReference>
<dbReference type="InterPro" id="IPR049945">
    <property type="entry name" value="AAA_22"/>
</dbReference>
<dbReference type="SUPFAM" id="SSF52540">
    <property type="entry name" value="P-loop containing nucleoside triphosphate hydrolases"/>
    <property type="match status" value="1"/>
</dbReference>
<dbReference type="Pfam" id="PF00486">
    <property type="entry name" value="Trans_reg_C"/>
    <property type="match status" value="1"/>
</dbReference>
<sequence length="1163" mass="123367">MTVRFSILGPLAVRDGAGRPVAVGGTRLRRLLAMLLLAPGRTVGTERLIDGIWGSDAPAGAGNALQALVSRLRKLLGDQAPVVGDASGYRLEVAPEQIDLWRFEDLVRRGRRARARGAAAEASDLLGRALELWRGDPLPEFAEAGGEGEAVRLAEQLRAVQAEHLEARVEAGDHAAALPEIEALAAREPLRERPVELLMRALAASGRTVDALSAYERLRTGLAEELGIDPSERIAELHLRLLRGELEGAAPAEAVPPERAAEDGGRADGGGDGGAHGGAHGAGPGSGAEAGRAPAAEGPPVRLPASLTAFVARDEELGAALGLLSGERLVTLVGPGGSGKTRLAVETGTRLAAERPELVPDGVWFIDLAPLRDGAAVPEALLDALGVRERAVTPLQVGGTADDPLVRAAEVLSGRRLLLVADNCEHLVADVADAMERLLAVCPGVRVLATSREPLGVTGERLQAVPPLALPPEGAGAEEAAGYASVRLFADRVRAWRPSFTVDEDSAGPVVRICRELDGMPLALELAAARVRAMPLPQLAERLTDRFRLLASGPRQVRPRHQTLQAVVDWSWELLDGAEQALLRRLSVFAGGASLDAVEAVCADAALAPAPTGAPEGPGEAGEGDPGAPLPAGGGTVGGRDVWSVLFALVDKSLVEADGADEVGHGQPRYRMLETVRAYGAQRLAESGERDRVRAAHARHMRWLWRAAEEPLRGPGQLEWLARLREEHENYAAAVRRTVASGDAGAALDMVHIAFLYGMRVDAWSDLSRWAEEALALAGDTPPPGHELAYAECRFAHAIEKDMGRRASGPEEAGEIVEAIRAELEEIERIVEAVGERCEDHLSLVFVPVFLAMLGRDPQGTVDRLDAAARRGGAWRRAYLGAFTATLITQSFPGRSGEALDRLRTVTAEVRRGGDRWVLTHVLFLLAELESFGDTGRAEELMEEAERTTRELGLADQLAALLGHRAVIGALAGRGEWAAALLDEAEASSATPDTRQSLAFYRAEVELRSGAPEAARDRLLEVLFGADQSNSVTRLHMEPLWRAVLARAYLAAGDIGEARRSAAGAWALLDKWLQGQQAAMVGETAALILGAEDGGAVEAAGLLGAAEALRGLPFTTDGALRALTRDLVKELGQDRYEEEYARWASAGPDEAVGMVGRVVEGWD</sequence>
<evidence type="ECO:0000313" key="7">
    <source>
        <dbReference type="Proteomes" id="UP001527866"/>
    </source>
</evidence>
<dbReference type="Gene3D" id="1.25.40.10">
    <property type="entry name" value="Tetratricopeptide repeat domain"/>
    <property type="match status" value="1"/>
</dbReference>
<dbReference type="InterPro" id="IPR001867">
    <property type="entry name" value="OmpR/PhoB-type_DNA-bd"/>
</dbReference>
<comment type="similarity">
    <text evidence="1">Belongs to the AfsR/DnrI/RedD regulatory family.</text>
</comment>
<dbReference type="PANTHER" id="PTHR47691">
    <property type="entry name" value="REGULATOR-RELATED"/>
    <property type="match status" value="1"/>
</dbReference>
<feature type="compositionally biased region" description="Low complexity" evidence="4">
    <location>
        <begin position="249"/>
        <end position="258"/>
    </location>
</feature>
<dbReference type="Proteomes" id="UP001527866">
    <property type="component" value="Unassembled WGS sequence"/>
</dbReference>
<keyword evidence="2 3" id="KW-0238">DNA-binding</keyword>
<dbReference type="InterPro" id="IPR005158">
    <property type="entry name" value="BTAD"/>
</dbReference>